<evidence type="ECO:0000313" key="5">
    <source>
        <dbReference type="Proteomes" id="UP000582213"/>
    </source>
</evidence>
<name>A0A650CDL5_SULOH</name>
<sequence length="116" mass="12961">MSIEITEKSVIFKRFLAVAYGLSEAEIEAFLKIMESKEGKNVDTISSELGISKSRASLILKKLSDAGLIEKEKSGNNKGGRPKFMYYVNKDEIRTKLEKKANELCDQLKQLISSLG</sequence>
<dbReference type="InterPro" id="IPR036388">
    <property type="entry name" value="WH-like_DNA-bd_sf"/>
</dbReference>
<evidence type="ECO:0000313" key="2">
    <source>
        <dbReference type="EMBL" id="MBB5253293.1"/>
    </source>
</evidence>
<evidence type="ECO:0000313" key="3">
    <source>
        <dbReference type="EMBL" id="QGR15806.1"/>
    </source>
</evidence>
<dbReference type="Pfam" id="PF01978">
    <property type="entry name" value="TrmB"/>
    <property type="match status" value="1"/>
</dbReference>
<dbReference type="EMBL" id="CP045484">
    <property type="protein sequence ID" value="QGR15806.1"/>
    <property type="molecule type" value="Genomic_DNA"/>
</dbReference>
<organism evidence="3 4">
    <name type="scientific">Sulfurisphaera ohwakuensis</name>
    <dbReference type="NCBI Taxonomy" id="69656"/>
    <lineage>
        <taxon>Archaea</taxon>
        <taxon>Thermoproteota</taxon>
        <taxon>Thermoprotei</taxon>
        <taxon>Sulfolobales</taxon>
        <taxon>Sulfolobaceae</taxon>
        <taxon>Sulfurisphaera</taxon>
    </lineage>
</organism>
<dbReference type="InterPro" id="IPR002831">
    <property type="entry name" value="Tscrpt_reg_TrmB_N"/>
</dbReference>
<dbReference type="Proteomes" id="UP000427373">
    <property type="component" value="Chromosome"/>
</dbReference>
<dbReference type="OrthoDB" id="36731at2157"/>
<proteinExistence type="predicted"/>
<dbReference type="GeneID" id="1458056"/>
<dbReference type="CDD" id="cd00090">
    <property type="entry name" value="HTH_ARSR"/>
    <property type="match status" value="1"/>
</dbReference>
<gene>
    <name evidence="3" type="ORF">D1869_00315</name>
    <name evidence="2" type="ORF">HNQ62_001035</name>
</gene>
<dbReference type="InterPro" id="IPR011991">
    <property type="entry name" value="ArsR-like_HTH"/>
</dbReference>
<reference evidence="3 4" key="1">
    <citation type="submission" date="2019-10" db="EMBL/GenBank/DDBJ databases">
        <title>Genome Sequences from Six Type Strain Members of the Archaeal Family Sulfolobaceae: Acidianus ambivalens, Acidianus infernus, Metallosphaera prunae, Stygiolobus azoricus, Sulfolobus metallicus, and Sulfurisphaera ohwakuensis.</title>
        <authorList>
            <person name="Counts J.A."/>
            <person name="Kelly R.M."/>
        </authorList>
    </citation>
    <scope>NUCLEOTIDE SEQUENCE [LARGE SCALE GENOMIC DNA]</scope>
    <source>
        <strain evidence="3 4">TA-1</strain>
    </source>
</reference>
<dbReference type="AlphaFoldDB" id="A0A650CDL5"/>
<dbReference type="SUPFAM" id="SSF46785">
    <property type="entry name" value="Winged helix' DNA-binding domain"/>
    <property type="match status" value="1"/>
</dbReference>
<dbReference type="KEGG" id="soh:D1869_00315"/>
<keyword evidence="4" id="KW-1185">Reference proteome</keyword>
<reference evidence="2 5" key="2">
    <citation type="submission" date="2020-08" db="EMBL/GenBank/DDBJ databases">
        <title>Genomic Encyclopedia of Type Strains, Phase IV (KMG-IV): sequencing the most valuable type-strain genomes for metagenomic binning, comparative biology and taxonomic classification.</title>
        <authorList>
            <person name="Goeker M."/>
        </authorList>
    </citation>
    <scope>NUCLEOTIDE SEQUENCE [LARGE SCALE GENOMIC DNA]</scope>
    <source>
        <strain evidence="2 5">DSM 12421</strain>
    </source>
</reference>
<dbReference type="RefSeq" id="WP_010978112.1">
    <property type="nucleotide sequence ID" value="NZ_AP031374.1"/>
</dbReference>
<evidence type="ECO:0000259" key="1">
    <source>
        <dbReference type="Pfam" id="PF01978"/>
    </source>
</evidence>
<evidence type="ECO:0000313" key="4">
    <source>
        <dbReference type="Proteomes" id="UP000427373"/>
    </source>
</evidence>
<accession>A0A650CDL5</accession>
<dbReference type="InterPro" id="IPR036390">
    <property type="entry name" value="WH_DNA-bd_sf"/>
</dbReference>
<dbReference type="Proteomes" id="UP000582213">
    <property type="component" value="Unassembled WGS sequence"/>
</dbReference>
<dbReference type="EMBL" id="JACHFY010000003">
    <property type="protein sequence ID" value="MBB5253293.1"/>
    <property type="molecule type" value="Genomic_DNA"/>
</dbReference>
<feature type="domain" description="Transcription regulator TrmB N-terminal" evidence="1">
    <location>
        <begin position="16"/>
        <end position="88"/>
    </location>
</feature>
<protein>
    <submittedName>
        <fullName evidence="3">MarR family transcriptional regulator</fullName>
    </submittedName>
    <submittedName>
        <fullName evidence="2">Putative transcriptional regulator</fullName>
    </submittedName>
</protein>
<dbReference type="Gene3D" id="1.10.10.10">
    <property type="entry name" value="Winged helix-like DNA-binding domain superfamily/Winged helix DNA-binding domain"/>
    <property type="match status" value="1"/>
</dbReference>